<keyword evidence="2" id="KW-0812">Transmembrane</keyword>
<evidence type="ECO:0000313" key="3">
    <source>
        <dbReference type="EMBL" id="UZW64256.1"/>
    </source>
</evidence>
<feature type="transmembrane region" description="Helical" evidence="2">
    <location>
        <begin position="73"/>
        <end position="97"/>
    </location>
</feature>
<feature type="region of interest" description="Disordered" evidence="1">
    <location>
        <begin position="1"/>
        <end position="25"/>
    </location>
</feature>
<keyword evidence="2" id="KW-1133">Transmembrane helix</keyword>
<dbReference type="Proteomes" id="UP001164481">
    <property type="component" value="Chromosome"/>
</dbReference>
<feature type="compositionally biased region" description="Polar residues" evidence="1">
    <location>
        <begin position="13"/>
        <end position="25"/>
    </location>
</feature>
<keyword evidence="2" id="KW-0472">Membrane</keyword>
<name>A0AAN1EDQ0_MYCSY</name>
<protein>
    <submittedName>
        <fullName evidence="3">Uncharacterized protein</fullName>
    </submittedName>
</protein>
<proteinExistence type="predicted"/>
<accession>A0AAN1EDQ0</accession>
<sequence>MNKNNERENNLNSASQETSQNFSNEFDTKTQLIDLEKIETVPLKSKKEIVKLIIEKNQFTEEDKLAFKKQKRIYWMAITSISAIALLALFLLLSVWFQFF</sequence>
<organism evidence="3 4">
    <name type="scientific">Mycoplasmopsis synoviae</name>
    <name type="common">Mycoplasma synoviae</name>
    <dbReference type="NCBI Taxonomy" id="2109"/>
    <lineage>
        <taxon>Bacteria</taxon>
        <taxon>Bacillati</taxon>
        <taxon>Mycoplasmatota</taxon>
        <taxon>Mycoplasmoidales</taxon>
        <taxon>Metamycoplasmataceae</taxon>
        <taxon>Mycoplasmopsis</taxon>
    </lineage>
</organism>
<gene>
    <name evidence="3" type="ORF">OIE46_02660</name>
</gene>
<reference evidence="3" key="1">
    <citation type="submission" date="2022-10" db="EMBL/GenBank/DDBJ databases">
        <authorList>
            <person name="Wei X."/>
        </authorList>
    </citation>
    <scope>NUCLEOTIDE SEQUENCE</scope>
    <source>
        <strain evidence="3">SD2</strain>
    </source>
</reference>
<evidence type="ECO:0000313" key="4">
    <source>
        <dbReference type="Proteomes" id="UP001164481"/>
    </source>
</evidence>
<reference evidence="3" key="2">
    <citation type="submission" date="2022-11" db="EMBL/GenBank/DDBJ databases">
        <title>complete genomes of mycoplasma synoviae ZX313 strain and SD2 strain.</title>
        <authorList>
            <person name="Zhong Q."/>
        </authorList>
    </citation>
    <scope>NUCLEOTIDE SEQUENCE</scope>
    <source>
        <strain evidence="3">SD2</strain>
    </source>
</reference>
<dbReference type="EMBL" id="CP107525">
    <property type="protein sequence ID" value="UZW64256.1"/>
    <property type="molecule type" value="Genomic_DNA"/>
</dbReference>
<dbReference type="GeneID" id="93530275"/>
<evidence type="ECO:0000256" key="1">
    <source>
        <dbReference type="SAM" id="MobiDB-lite"/>
    </source>
</evidence>
<dbReference type="RefSeq" id="WP_020003012.1">
    <property type="nucleotide sequence ID" value="NZ_CP012624.1"/>
</dbReference>
<evidence type="ECO:0000256" key="2">
    <source>
        <dbReference type="SAM" id="Phobius"/>
    </source>
</evidence>
<dbReference type="AlphaFoldDB" id="A0AAN1EDQ0"/>